<reference evidence="2" key="1">
    <citation type="journal article" date="2019" name="Int. J. Syst. Evol. Microbiol.">
        <title>The Global Catalogue of Microorganisms (GCM) 10K type strain sequencing project: providing services to taxonomists for standard genome sequencing and annotation.</title>
        <authorList>
            <consortium name="The Broad Institute Genomics Platform"/>
            <consortium name="The Broad Institute Genome Sequencing Center for Infectious Disease"/>
            <person name="Wu L."/>
            <person name="Ma J."/>
        </authorList>
    </citation>
    <scope>NUCLEOTIDE SEQUENCE [LARGE SCALE GENOMIC DNA]</scope>
    <source>
        <strain evidence="2">JCM 11650</strain>
    </source>
</reference>
<dbReference type="RefSeq" id="WP_343905876.1">
    <property type="nucleotide sequence ID" value="NZ_BAAAIS010000003.1"/>
</dbReference>
<accession>A0ABW4Q272</accession>
<dbReference type="Pfam" id="PF03864">
    <property type="entry name" value="Phage_cap_E"/>
    <property type="match status" value="1"/>
</dbReference>
<proteinExistence type="predicted"/>
<dbReference type="EMBL" id="JBHUFL010000003">
    <property type="protein sequence ID" value="MFD1836415.1"/>
    <property type="molecule type" value="Genomic_DNA"/>
</dbReference>
<gene>
    <name evidence="1" type="ORF">ACFSDA_15225</name>
</gene>
<keyword evidence="2" id="KW-1185">Reference proteome</keyword>
<sequence>MALNTKYLTPAETTGFVRGRIESYTEQDVLSQILPDETVDNIAVRFSVGDAGVTPEAEARDWDAQPSVGDLPKQARRTIDLVAFSRRIPVSESDALLSRLAGGEGYANLIKRAGDTVAQAIFNAARRQRATVLATGKATINQANFGLDEDFGRDAALTAALANLASAAGSDVLGQLGAFVDIFEEKSGGTRPSYALASTKAINAFLNHPQFASKVNDITRPATLDQVNQVLLASDLPQLVRYNGKIGQSRLLPEDRLILVPDYVNGGTSDLGATIWGLTESSFKPEFSGIGGQLPGAVAAVWDTEGTAGKTVVDADSTFLPILKNANLSASLKVI</sequence>
<dbReference type="Gene3D" id="3.90.1690.10">
    <property type="entry name" value="phage-related protein like domain"/>
    <property type="match status" value="1"/>
</dbReference>
<evidence type="ECO:0000313" key="1">
    <source>
        <dbReference type="EMBL" id="MFD1836415.1"/>
    </source>
</evidence>
<organism evidence="1 2">
    <name type="scientific">Brachybacterium rhamnosum</name>
    <dbReference type="NCBI Taxonomy" id="173361"/>
    <lineage>
        <taxon>Bacteria</taxon>
        <taxon>Bacillati</taxon>
        <taxon>Actinomycetota</taxon>
        <taxon>Actinomycetes</taxon>
        <taxon>Micrococcales</taxon>
        <taxon>Dermabacteraceae</taxon>
        <taxon>Brachybacterium</taxon>
    </lineage>
</organism>
<dbReference type="InterPro" id="IPR053738">
    <property type="entry name" value="Lambda_capsid_assembly"/>
</dbReference>
<comment type="caution">
    <text evidence="1">The sequence shown here is derived from an EMBL/GenBank/DDBJ whole genome shotgun (WGS) entry which is preliminary data.</text>
</comment>
<name>A0ABW4Q272_9MICO</name>
<dbReference type="InterPro" id="IPR005564">
    <property type="entry name" value="Major_capsid_GpE"/>
</dbReference>
<evidence type="ECO:0000313" key="2">
    <source>
        <dbReference type="Proteomes" id="UP001597280"/>
    </source>
</evidence>
<dbReference type="Proteomes" id="UP001597280">
    <property type="component" value="Unassembled WGS sequence"/>
</dbReference>
<protein>
    <submittedName>
        <fullName evidence="1">Major capsid protein</fullName>
    </submittedName>
</protein>